<dbReference type="HOGENOM" id="CLU_2286267_0_0_0"/>
<sequence length="101" mass="10671">MRIYTTLVLSLILALLISACTLPAAAPTEGGVTSGAPTIELLYMTHNHAPSIPVNEAIIAEFEASHPNVKITFSGHFTSIRSSKLSTSASSPGGFWMPPDF</sequence>
<dbReference type="Proteomes" id="UP000007880">
    <property type="component" value="Chromosome"/>
</dbReference>
<dbReference type="KEGG" id="cap:CLDAP_30250"/>
<dbReference type="EMBL" id="AP012337">
    <property type="protein sequence ID" value="BAM01065.1"/>
    <property type="molecule type" value="Genomic_DNA"/>
</dbReference>
<feature type="chain" id="PRO_5003629529" description="Carbohydrate ABC transporter substrate-binding protein" evidence="1">
    <location>
        <begin position="27"/>
        <end position="101"/>
    </location>
</feature>
<evidence type="ECO:0000313" key="2">
    <source>
        <dbReference type="EMBL" id="BAM01065.1"/>
    </source>
</evidence>
<evidence type="ECO:0000313" key="3">
    <source>
        <dbReference type="Proteomes" id="UP000007880"/>
    </source>
</evidence>
<dbReference type="PROSITE" id="PS51257">
    <property type="entry name" value="PROKAR_LIPOPROTEIN"/>
    <property type="match status" value="1"/>
</dbReference>
<proteinExistence type="predicted"/>
<keyword evidence="1" id="KW-0732">Signal</keyword>
<name>I0I727_CALAS</name>
<evidence type="ECO:0008006" key="4">
    <source>
        <dbReference type="Google" id="ProtNLM"/>
    </source>
</evidence>
<dbReference type="STRING" id="926550.CLDAP_30250"/>
<dbReference type="AlphaFoldDB" id="I0I727"/>
<evidence type="ECO:0000256" key="1">
    <source>
        <dbReference type="SAM" id="SignalP"/>
    </source>
</evidence>
<organism evidence="2 3">
    <name type="scientific">Caldilinea aerophila (strain DSM 14535 / JCM 11387 / NBRC 104270 / STL-6-O1)</name>
    <dbReference type="NCBI Taxonomy" id="926550"/>
    <lineage>
        <taxon>Bacteria</taxon>
        <taxon>Bacillati</taxon>
        <taxon>Chloroflexota</taxon>
        <taxon>Caldilineae</taxon>
        <taxon>Caldilineales</taxon>
        <taxon>Caldilineaceae</taxon>
        <taxon>Caldilinea</taxon>
    </lineage>
</organism>
<keyword evidence="3" id="KW-1185">Reference proteome</keyword>
<reference evidence="2 3" key="1">
    <citation type="submission" date="2012-02" db="EMBL/GenBank/DDBJ databases">
        <title>Complete genome sequence of Caldilinea aerophila DSM 14535 (= NBRC 102666).</title>
        <authorList>
            <person name="Oguchi A."/>
            <person name="Hosoyama A."/>
            <person name="Sekine M."/>
            <person name="Fukai R."/>
            <person name="Kato Y."/>
            <person name="Nakamura S."/>
            <person name="Hanada S."/>
            <person name="Yamazaki S."/>
            <person name="Fujita N."/>
        </authorList>
    </citation>
    <scope>NUCLEOTIDE SEQUENCE [LARGE SCALE GENOMIC DNA]</scope>
    <source>
        <strain evidence="3">DSM 14535 / JCM 11387 / NBRC 104270 / STL-6-O1</strain>
    </source>
</reference>
<accession>I0I727</accession>
<gene>
    <name evidence="2" type="ordered locus">CLDAP_30250</name>
</gene>
<protein>
    <recommendedName>
        <fullName evidence="4">Carbohydrate ABC transporter substrate-binding protein</fullName>
    </recommendedName>
</protein>
<feature type="signal peptide" evidence="1">
    <location>
        <begin position="1"/>
        <end position="26"/>
    </location>
</feature>